<feature type="domain" description="Copper amine oxidase-like N-terminal" evidence="2">
    <location>
        <begin position="54"/>
        <end position="151"/>
    </location>
</feature>
<accession>A0ABV1L1L0</accession>
<comment type="caution">
    <text evidence="3">The sequence shown here is derived from an EMBL/GenBank/DDBJ whole genome shotgun (WGS) entry which is preliminary data.</text>
</comment>
<protein>
    <submittedName>
        <fullName evidence="3">Stalk domain-containing protein</fullName>
    </submittedName>
</protein>
<dbReference type="Gene3D" id="2.120.10.30">
    <property type="entry name" value="TolB, C-terminal domain"/>
    <property type="match status" value="1"/>
</dbReference>
<dbReference type="PANTHER" id="PTHR36842">
    <property type="entry name" value="PROTEIN TOLB HOMOLOG"/>
    <property type="match status" value="1"/>
</dbReference>
<dbReference type="Pfam" id="PF07833">
    <property type="entry name" value="Cu_amine_oxidN1"/>
    <property type="match status" value="1"/>
</dbReference>
<feature type="signal peptide" evidence="1">
    <location>
        <begin position="1"/>
        <end position="26"/>
    </location>
</feature>
<dbReference type="InterPro" id="IPR012854">
    <property type="entry name" value="Cu_amine_oxidase-like_N"/>
</dbReference>
<dbReference type="InterPro" id="IPR036582">
    <property type="entry name" value="Mao_N_sf"/>
</dbReference>
<organism evidence="3 4">
    <name type="scientific">Cohnella silvisoli</name>
    <dbReference type="NCBI Taxonomy" id="2873699"/>
    <lineage>
        <taxon>Bacteria</taxon>
        <taxon>Bacillati</taxon>
        <taxon>Bacillota</taxon>
        <taxon>Bacilli</taxon>
        <taxon>Bacillales</taxon>
        <taxon>Paenibacillaceae</taxon>
        <taxon>Cohnella</taxon>
    </lineage>
</organism>
<dbReference type="SUPFAM" id="SSF55383">
    <property type="entry name" value="Copper amine oxidase, domain N"/>
    <property type="match status" value="1"/>
</dbReference>
<sequence length="478" mass="50305">MLLKKASIVSVLALAVGVSAVSAVSAATVTKASATKVGATKASPVQVTNSTYIVNGVSANISTFIEKGRTLVSVRGISTYLGAALQAVKGGVQATLNGHTVELKTNSNLIKVDGVEQQLTVPVKSVNGTTYVELKAYIQALGAQFAKDASGATWIDANLLADIDHIQWIDSTSFIGSVENETGRFDYLVNAQTGKYKELLNAADASELVVSPNAMKAAYSNAIGEVFIIDLSTGASTKASADSSIKPELVWSPDGTALYFLQGDKGSVIAKLELASGTISKILEDKVDYKANLEVSADGKTFTYTVTKPGAVVADSSKPVENDDVTIDTKGTEPQIYMYTVDPSNNKAVQLTTSSDDKVFIHASADASAVSYVSVSDEEGVKSTLITVSKNKAVNSLFIEKDVYQATLSGGKWYLLTEGNGTNQFIYEVDPATGAAKQLYTVSENVSEIVVKAGAPIAVINNGHVYVNINGHWKPTTK</sequence>
<evidence type="ECO:0000256" key="1">
    <source>
        <dbReference type="SAM" id="SignalP"/>
    </source>
</evidence>
<dbReference type="InterPro" id="IPR011042">
    <property type="entry name" value="6-blade_b-propeller_TolB-like"/>
</dbReference>
<evidence type="ECO:0000313" key="3">
    <source>
        <dbReference type="EMBL" id="MEQ4486238.1"/>
    </source>
</evidence>
<dbReference type="SUPFAM" id="SSF82171">
    <property type="entry name" value="DPP6 N-terminal domain-like"/>
    <property type="match status" value="1"/>
</dbReference>
<dbReference type="EMBL" id="JASKHM010000020">
    <property type="protein sequence ID" value="MEQ4486238.1"/>
    <property type="molecule type" value="Genomic_DNA"/>
</dbReference>
<dbReference type="Gene3D" id="3.30.457.10">
    <property type="entry name" value="Copper amine oxidase-like, N-terminal domain"/>
    <property type="match status" value="1"/>
</dbReference>
<dbReference type="PANTHER" id="PTHR36842:SF1">
    <property type="entry name" value="PROTEIN TOLB"/>
    <property type="match status" value="1"/>
</dbReference>
<feature type="chain" id="PRO_5047536569" evidence="1">
    <location>
        <begin position="27"/>
        <end position="478"/>
    </location>
</feature>
<reference evidence="3 4" key="1">
    <citation type="journal article" date="2023" name="Genome Announc.">
        <title>Pan-Genome Analyses of the Genus Cohnella and Proposal of the Novel Species Cohnella silvisoli sp. nov., Isolated from Forest Soil.</title>
        <authorList>
            <person name="Wang C."/>
            <person name="Mao L."/>
            <person name="Bao G."/>
            <person name="Zhu H."/>
        </authorList>
    </citation>
    <scope>NUCLEOTIDE SEQUENCE [LARGE SCALE GENOMIC DNA]</scope>
    <source>
        <strain evidence="3 4">NL03-T5-1</strain>
    </source>
</reference>
<gene>
    <name evidence="3" type="ORF">QJS35_28035</name>
</gene>
<dbReference type="Proteomes" id="UP001493487">
    <property type="component" value="Unassembled WGS sequence"/>
</dbReference>
<proteinExistence type="predicted"/>
<dbReference type="RefSeq" id="WP_232189666.1">
    <property type="nucleotide sequence ID" value="NZ_JAIOAP010000022.1"/>
</dbReference>
<keyword evidence="4" id="KW-1185">Reference proteome</keyword>
<evidence type="ECO:0000259" key="2">
    <source>
        <dbReference type="Pfam" id="PF07833"/>
    </source>
</evidence>
<keyword evidence="1" id="KW-0732">Signal</keyword>
<evidence type="ECO:0000313" key="4">
    <source>
        <dbReference type="Proteomes" id="UP001493487"/>
    </source>
</evidence>
<name>A0ABV1L1L0_9BACL</name>